<dbReference type="Pfam" id="PF13542">
    <property type="entry name" value="HTH_Tnp_ISL3"/>
    <property type="match status" value="1"/>
</dbReference>
<protein>
    <recommendedName>
        <fullName evidence="6">Transposase</fullName>
    </recommendedName>
</protein>
<evidence type="ECO:0000313" key="4">
    <source>
        <dbReference type="EMBL" id="KFI87226.1"/>
    </source>
</evidence>
<dbReference type="STRING" id="1437610.BREU_0255"/>
<dbReference type="PANTHER" id="PTHR33498">
    <property type="entry name" value="TRANSPOSASE FOR INSERTION SEQUENCE ELEMENT IS1557"/>
    <property type="match status" value="1"/>
</dbReference>
<dbReference type="RefSeq" id="WP_238566995.1">
    <property type="nucleotide sequence ID" value="NZ_JGZK01000003.1"/>
</dbReference>
<reference evidence="4 5" key="1">
    <citation type="submission" date="2014-03" db="EMBL/GenBank/DDBJ databases">
        <title>Genomics of Bifidobacteria.</title>
        <authorList>
            <person name="Ventura M."/>
            <person name="Milani C."/>
            <person name="Lugli G.A."/>
        </authorList>
    </citation>
    <scope>NUCLEOTIDE SEQUENCE [LARGE SCALE GENOMIC DNA]</scope>
    <source>
        <strain evidence="4 5">DSM 23975</strain>
    </source>
</reference>
<organism evidence="4 5">
    <name type="scientific">Bifidobacterium reuteri DSM 23975</name>
    <dbReference type="NCBI Taxonomy" id="1437610"/>
    <lineage>
        <taxon>Bacteria</taxon>
        <taxon>Bacillati</taxon>
        <taxon>Actinomycetota</taxon>
        <taxon>Actinomycetes</taxon>
        <taxon>Bifidobacteriales</taxon>
        <taxon>Bifidobacteriaceae</taxon>
        <taxon>Bifidobacterium</taxon>
    </lineage>
</organism>
<evidence type="ECO:0008006" key="6">
    <source>
        <dbReference type="Google" id="ProtNLM"/>
    </source>
</evidence>
<sequence>MNSIFKQLLNVKGMVVENVRIVDGPMRPEPVLEVRVRPRAGKLRCSRCGRKRPGYDRGGGVRRWRHQDFGCWRVELVADMPRVECPECGVVVAQVPWAEPGSRFTRDFEAECAWLMTVANQKTVSGFLHVAWRTAGDIAHRVAGRLKAAMPSPFDHLTSIGVDETSYRKGHTYLTVVVDHERGRVIWAHDGYGRDVFDLFFQQLTDEQRASIRVVTGDGAKWIDSCVSQWCPNAERVLDGFHIVSWMTDALDKVRKRLWNDARRGGDQEGVKRMRGVKYAVLKNPDQLTDRQDESLTALGNTDPKGQLYRAWQLKELLRNLLKHPIGQATAELKRWVFWASHSRIPEIVELSKKIRRRRPDILRTIELGYSNARLEAFNNRIKVTIRMAYGFHHVDNLISLIMLRCGGLDIRLPQPTN</sequence>
<feature type="domain" description="Transposase IS204/IS1001/IS1096/IS1165 helix-turn-helix" evidence="2">
    <location>
        <begin position="94"/>
        <end position="142"/>
    </location>
</feature>
<dbReference type="NCBIfam" id="NF033550">
    <property type="entry name" value="transpos_ISL3"/>
    <property type="match status" value="1"/>
</dbReference>
<dbReference type="InterPro" id="IPR032877">
    <property type="entry name" value="Transposase_HTH"/>
</dbReference>
<comment type="caution">
    <text evidence="4">The sequence shown here is derived from an EMBL/GenBank/DDBJ whole genome shotgun (WGS) entry which is preliminary data.</text>
</comment>
<dbReference type="InterPro" id="IPR047951">
    <property type="entry name" value="Transpos_ISL3"/>
</dbReference>
<feature type="domain" description="Transposase IS204/IS1001/IS1096/IS1165 zinc-finger" evidence="3">
    <location>
        <begin position="44"/>
        <end position="88"/>
    </location>
</feature>
<dbReference type="PANTHER" id="PTHR33498:SF1">
    <property type="entry name" value="TRANSPOSASE FOR INSERTION SEQUENCE ELEMENT IS1557"/>
    <property type="match status" value="1"/>
</dbReference>
<dbReference type="Pfam" id="PF01610">
    <property type="entry name" value="DDE_Tnp_ISL3"/>
    <property type="match status" value="1"/>
</dbReference>
<feature type="domain" description="Transposase IS204/IS1001/IS1096/IS1165 DDE" evidence="1">
    <location>
        <begin position="160"/>
        <end position="401"/>
    </location>
</feature>
<accession>A0A087CVC6</accession>
<dbReference type="Pfam" id="PF14690">
    <property type="entry name" value="Zn_ribbon_ISL3"/>
    <property type="match status" value="1"/>
</dbReference>
<dbReference type="Proteomes" id="UP000028984">
    <property type="component" value="Unassembled WGS sequence"/>
</dbReference>
<name>A0A087CVC6_9BIFI</name>
<proteinExistence type="predicted"/>
<keyword evidence="5" id="KW-1185">Reference proteome</keyword>
<dbReference type="AlphaFoldDB" id="A0A087CVC6"/>
<dbReference type="eggNOG" id="COG3464">
    <property type="taxonomic scope" value="Bacteria"/>
</dbReference>
<dbReference type="EMBL" id="JGZK01000003">
    <property type="protein sequence ID" value="KFI87226.1"/>
    <property type="molecule type" value="Genomic_DNA"/>
</dbReference>
<gene>
    <name evidence="4" type="ORF">BREU_0255</name>
</gene>
<dbReference type="InterPro" id="IPR002560">
    <property type="entry name" value="Transposase_DDE"/>
</dbReference>
<evidence type="ECO:0000259" key="3">
    <source>
        <dbReference type="Pfam" id="PF14690"/>
    </source>
</evidence>
<evidence type="ECO:0000259" key="2">
    <source>
        <dbReference type="Pfam" id="PF13542"/>
    </source>
</evidence>
<evidence type="ECO:0000259" key="1">
    <source>
        <dbReference type="Pfam" id="PF01610"/>
    </source>
</evidence>
<evidence type="ECO:0000313" key="5">
    <source>
        <dbReference type="Proteomes" id="UP000028984"/>
    </source>
</evidence>
<dbReference type="InterPro" id="IPR029261">
    <property type="entry name" value="Transposase_Znf"/>
</dbReference>